<dbReference type="SMART" id="SM00494">
    <property type="entry name" value="ChtBD2"/>
    <property type="match status" value="2"/>
</dbReference>
<evidence type="ECO:0000256" key="8">
    <source>
        <dbReference type="ARBA" id="ARBA00023180"/>
    </source>
</evidence>
<evidence type="ECO:0000256" key="12">
    <source>
        <dbReference type="SAM" id="SignalP"/>
    </source>
</evidence>
<feature type="region of interest" description="Disordered" evidence="11">
    <location>
        <begin position="920"/>
        <end position="957"/>
    </location>
</feature>
<dbReference type="InterPro" id="IPR018056">
    <property type="entry name" value="Kringle_CS"/>
</dbReference>
<keyword evidence="5 12" id="KW-0732">Signal</keyword>
<feature type="compositionally biased region" description="Basic and acidic residues" evidence="11">
    <location>
        <begin position="920"/>
        <end position="934"/>
    </location>
</feature>
<keyword evidence="2" id="KW-0964">Secreted</keyword>
<keyword evidence="4" id="KW-0147">Chitin-binding</keyword>
<feature type="compositionally biased region" description="Polar residues" evidence="11">
    <location>
        <begin position="845"/>
        <end position="862"/>
    </location>
</feature>
<feature type="domain" description="C-type lectin" evidence="13">
    <location>
        <begin position="1081"/>
        <end position="1193"/>
    </location>
</feature>
<evidence type="ECO:0000256" key="3">
    <source>
        <dbReference type="ARBA" id="ARBA00022572"/>
    </source>
</evidence>
<dbReference type="PANTHER" id="PTHR23301">
    <property type="entry name" value="CHITIN BINDING PERITROPHIN-A"/>
    <property type="match status" value="1"/>
</dbReference>
<evidence type="ECO:0000256" key="9">
    <source>
        <dbReference type="PROSITE-ProRule" id="PRU00121"/>
    </source>
</evidence>
<evidence type="ECO:0000313" key="18">
    <source>
        <dbReference type="Proteomes" id="UP001359485"/>
    </source>
</evidence>
<dbReference type="Pfam" id="PF00530">
    <property type="entry name" value="SRCR"/>
    <property type="match status" value="1"/>
</dbReference>
<dbReference type="InterPro" id="IPR036508">
    <property type="entry name" value="Chitin-bd_dom_sf"/>
</dbReference>
<evidence type="ECO:0000256" key="2">
    <source>
        <dbReference type="ARBA" id="ARBA00022525"/>
    </source>
</evidence>
<evidence type="ECO:0000256" key="11">
    <source>
        <dbReference type="SAM" id="MobiDB-lite"/>
    </source>
</evidence>
<sequence>MKYLLVFFTLIVCPLPGVFSVLDKYSESPTKPPVQVEKLPWQSHFEYQSKSEYYDEADDDNNNYRQEFIERKNPGLFNSIKSLCPPGETVQLPYPPDCKRFINCWKGRSSIQVCAPGTLFNPETRECDFPAKVNCYNADLDEFGDQIPQPTKERYTRFPYQRPAIAHNPRIGRNQNEDRPTSGSEQQTIPAKPYPGRPPYFGPSHLKPPTRPTEQFANLKNGRPRCPIGASGIYPHPTDCSKFIKCWSGGTFIQSCGPGTLFNTIIGACDHPHNVACSHREDDLSDGVRSTNFDLLEPQESVRTEQIIDNRNDSSEKEKTTAKEFQILSTTPGNVEVEDLEPSAPIETPVVLSQRQPKIINIQPKDNINSVSKSDDPSLYLVPPRFDANGNPISIGQNLGIQPGGLQHLHQPIMAQLPNPAVVNYPPQGPYSASQGAISSSLSAETNTQLNSGQIKKVYQMTGPHQKHGLHHHYGPHRPGHLHPGYYHRPNRPHFQYGQQSQNIPLTWMQPPPIQQQFFNYAPNHAFFASGQNQYPATYPLGEQQAVVVADRCFTTQNNGDESQFNPTAPKCEPDTNLYPAKTQESLQGQASIDKNLQNVRPQTVPNGHSGLPSHSTANGQSFYQGSNAQQSSNLPLHYSHYGVGKPEVQASSSYGPNAYQHNINSAPSFSTPYRLRPNYQNNVQPLTLPSNQFPFYVIQNSNGGGYTPQLHFQPAHAGGPHYHHQQYQPGHYPMIPTGVNGHSVTTYFSNVPKETNPPQSPHSSVSNKPDTNNYHQPTELMQNQITTSTSQAPSTTPMKDITQYQIDNTNKITGAYYKENESSTTESPKIPPYTGNLPIYTPPAESSNAENEQGTEQNSPTEYLLNQIDVRAQEEAEETPTDVEKFDVSTVRPFFVHPDKYSNQFDSNEDELQAQEETLNKIPEKEDEIERQTENSTPKSTTSKPHVKVKNTPPNGQVVRLRNGASYLDGYLEMKNSNSKWGLVCDNLAGWGIEEATVACRELGFIRGAELSWQGYPIKFEGENIEVAVHEINCTGDESSLSECKVAYTNDKKCNVGRNAVGLRCFDNLASHCQPGEVLYNQHCYRLHGKENPDDPGVKTEDASESCKKYGGKLVDITSQYENDFISEWLIKKHPEINSVVTGGIGISVLGRPMWIWEGTSDPMVFEKWWSGWTGKQSIPKGSINGPLCIVLKKTFSCDESTENEGKKKPEVEEEETCSADYFFWDVEDCNEIRTSVYICERPMDDIGCVIGSGEGYVGTANTTASGQACLPWDHPKVVEGLSRRVSQQERSARLIGHNYCRNLGNPDRHPWCFVEGKGNSEYCAIPQCWDSGKRERQD</sequence>
<feature type="domain" description="Chitin-binding type-2" evidence="16">
    <location>
        <begin position="81"/>
        <end position="137"/>
    </location>
</feature>
<proteinExistence type="predicted"/>
<keyword evidence="3 9" id="KW-0420">Kringle</keyword>
<dbReference type="InterPro" id="IPR038178">
    <property type="entry name" value="Kringle_sf"/>
</dbReference>
<feature type="compositionally biased region" description="Polar residues" evidence="11">
    <location>
        <begin position="600"/>
        <end position="635"/>
    </location>
</feature>
<feature type="compositionally biased region" description="Pro residues" evidence="11">
    <location>
        <begin position="192"/>
        <end position="201"/>
    </location>
</feature>
<dbReference type="PANTHER" id="PTHR23301:SF0">
    <property type="entry name" value="CHITIN-BINDING TYPE-2 DOMAIN-CONTAINING PROTEIN-RELATED"/>
    <property type="match status" value="1"/>
</dbReference>
<dbReference type="InterPro" id="IPR001304">
    <property type="entry name" value="C-type_lectin-like"/>
</dbReference>
<evidence type="ECO:0000259" key="16">
    <source>
        <dbReference type="PROSITE" id="PS50940"/>
    </source>
</evidence>
<dbReference type="InterPro" id="IPR013806">
    <property type="entry name" value="Kringle-like"/>
</dbReference>
<dbReference type="InterPro" id="IPR051940">
    <property type="entry name" value="Chitin_bind-dev_reg"/>
</dbReference>
<dbReference type="CDD" id="cd00037">
    <property type="entry name" value="CLECT"/>
    <property type="match status" value="1"/>
</dbReference>
<comment type="caution">
    <text evidence="10">Lacks conserved residue(s) required for the propagation of feature annotation.</text>
</comment>
<feature type="region of interest" description="Disordered" evidence="11">
    <location>
        <begin position="600"/>
        <end position="673"/>
    </location>
</feature>
<dbReference type="InterPro" id="IPR000001">
    <property type="entry name" value="Kringle"/>
</dbReference>
<organism evidence="17 18">
    <name type="scientific">Polyplax serrata</name>
    <name type="common">Common mouse louse</name>
    <dbReference type="NCBI Taxonomy" id="468196"/>
    <lineage>
        <taxon>Eukaryota</taxon>
        <taxon>Metazoa</taxon>
        <taxon>Ecdysozoa</taxon>
        <taxon>Arthropoda</taxon>
        <taxon>Hexapoda</taxon>
        <taxon>Insecta</taxon>
        <taxon>Pterygota</taxon>
        <taxon>Neoptera</taxon>
        <taxon>Paraneoptera</taxon>
        <taxon>Psocodea</taxon>
        <taxon>Troctomorpha</taxon>
        <taxon>Phthiraptera</taxon>
        <taxon>Anoplura</taxon>
        <taxon>Polyplacidae</taxon>
        <taxon>Polyplax</taxon>
    </lineage>
</organism>
<dbReference type="InterPro" id="IPR016187">
    <property type="entry name" value="CTDL_fold"/>
</dbReference>
<dbReference type="PROSITE" id="PS50041">
    <property type="entry name" value="C_TYPE_LECTIN_2"/>
    <property type="match status" value="1"/>
</dbReference>
<dbReference type="PRINTS" id="PR00018">
    <property type="entry name" value="KRINGLE"/>
</dbReference>
<dbReference type="PROSITE" id="PS50287">
    <property type="entry name" value="SRCR_2"/>
    <property type="match status" value="1"/>
</dbReference>
<dbReference type="InterPro" id="IPR001190">
    <property type="entry name" value="SRCR"/>
</dbReference>
<feature type="region of interest" description="Disordered" evidence="11">
    <location>
        <begin position="161"/>
        <end position="222"/>
    </location>
</feature>
<evidence type="ECO:0000313" key="17">
    <source>
        <dbReference type="EMBL" id="KAK6631386.1"/>
    </source>
</evidence>
<dbReference type="PROSITE" id="PS50940">
    <property type="entry name" value="CHIT_BIND_II"/>
    <property type="match status" value="2"/>
</dbReference>
<accession>A0ABR1AYF0</accession>
<name>A0ABR1AYF0_POLSC</name>
<dbReference type="Gene3D" id="3.10.250.10">
    <property type="entry name" value="SRCR-like domain"/>
    <property type="match status" value="1"/>
</dbReference>
<feature type="disulfide bond" evidence="10">
    <location>
        <begin position="1035"/>
        <end position="1045"/>
    </location>
</feature>
<comment type="caution">
    <text evidence="17">The sequence shown here is derived from an EMBL/GenBank/DDBJ whole genome shotgun (WGS) entry which is preliminary data.</text>
</comment>
<evidence type="ECO:0000256" key="1">
    <source>
        <dbReference type="ARBA" id="ARBA00004613"/>
    </source>
</evidence>
<dbReference type="Gene3D" id="3.10.100.10">
    <property type="entry name" value="Mannose-Binding Protein A, subunit A"/>
    <property type="match status" value="1"/>
</dbReference>
<dbReference type="Proteomes" id="UP001359485">
    <property type="component" value="Unassembled WGS sequence"/>
</dbReference>
<dbReference type="Gene3D" id="2.40.20.10">
    <property type="entry name" value="Plasminogen Kringle 4"/>
    <property type="match status" value="1"/>
</dbReference>
<dbReference type="PRINTS" id="PR00258">
    <property type="entry name" value="SPERACTRCPTR"/>
</dbReference>
<feature type="domain" description="Kringle" evidence="14">
    <location>
        <begin position="1249"/>
        <end position="1330"/>
    </location>
</feature>
<feature type="domain" description="Chitin-binding type-2" evidence="16">
    <location>
        <begin position="223"/>
        <end position="279"/>
    </location>
</feature>
<dbReference type="SMART" id="SM00130">
    <property type="entry name" value="KR"/>
    <property type="match status" value="1"/>
</dbReference>
<dbReference type="SMART" id="SM00034">
    <property type="entry name" value="CLECT"/>
    <property type="match status" value="1"/>
</dbReference>
<evidence type="ECO:0000256" key="5">
    <source>
        <dbReference type="ARBA" id="ARBA00022729"/>
    </source>
</evidence>
<dbReference type="CDD" id="cd00108">
    <property type="entry name" value="KR"/>
    <property type="match status" value="1"/>
</dbReference>
<evidence type="ECO:0000259" key="15">
    <source>
        <dbReference type="PROSITE" id="PS50287"/>
    </source>
</evidence>
<dbReference type="PROSITE" id="PS50070">
    <property type="entry name" value="KRINGLE_2"/>
    <property type="match status" value="1"/>
</dbReference>
<dbReference type="SUPFAM" id="SSF56487">
    <property type="entry name" value="SRCR-like"/>
    <property type="match status" value="1"/>
</dbReference>
<feature type="chain" id="PRO_5045044300" evidence="12">
    <location>
        <begin position="21"/>
        <end position="1340"/>
    </location>
</feature>
<feature type="domain" description="SRCR" evidence="15">
    <location>
        <begin position="960"/>
        <end position="1067"/>
    </location>
</feature>
<dbReference type="PROSITE" id="PS00021">
    <property type="entry name" value="KRINGLE_1"/>
    <property type="match status" value="1"/>
</dbReference>
<evidence type="ECO:0000256" key="4">
    <source>
        <dbReference type="ARBA" id="ARBA00022669"/>
    </source>
</evidence>
<feature type="compositionally biased region" description="Polar residues" evidence="11">
    <location>
        <begin position="650"/>
        <end position="672"/>
    </location>
</feature>
<evidence type="ECO:0000256" key="6">
    <source>
        <dbReference type="ARBA" id="ARBA00022737"/>
    </source>
</evidence>
<gene>
    <name evidence="17" type="ORF">RUM44_005913</name>
</gene>
<reference evidence="17 18" key="1">
    <citation type="submission" date="2023-09" db="EMBL/GenBank/DDBJ databases">
        <title>Genomes of two closely related lineages of the louse Polyplax serrata with different host specificities.</title>
        <authorList>
            <person name="Martinu J."/>
            <person name="Tarabai H."/>
            <person name="Stefka J."/>
            <person name="Hypsa V."/>
        </authorList>
    </citation>
    <scope>NUCLEOTIDE SEQUENCE [LARGE SCALE GENOMIC DNA]</scope>
    <source>
        <strain evidence="17">98ZLc_SE</strain>
    </source>
</reference>
<keyword evidence="18" id="KW-1185">Reference proteome</keyword>
<feature type="compositionally biased region" description="Polar residues" evidence="11">
    <location>
        <begin position="935"/>
        <end position="945"/>
    </location>
</feature>
<dbReference type="Gene3D" id="2.170.140.10">
    <property type="entry name" value="Chitin binding domain"/>
    <property type="match status" value="2"/>
</dbReference>
<evidence type="ECO:0000259" key="14">
    <source>
        <dbReference type="PROSITE" id="PS50070"/>
    </source>
</evidence>
<feature type="disulfide bond" evidence="9">
    <location>
        <begin position="1302"/>
        <end position="1325"/>
    </location>
</feature>
<feature type="region of interest" description="Disordered" evidence="11">
    <location>
        <begin position="820"/>
        <end position="862"/>
    </location>
</feature>
<dbReference type="SMART" id="SM00202">
    <property type="entry name" value="SR"/>
    <property type="match status" value="1"/>
</dbReference>
<dbReference type="EMBL" id="JAWJWF010000006">
    <property type="protein sequence ID" value="KAK6631386.1"/>
    <property type="molecule type" value="Genomic_DNA"/>
</dbReference>
<keyword evidence="7 10" id="KW-1015">Disulfide bond</keyword>
<feature type="signal peptide" evidence="12">
    <location>
        <begin position="1"/>
        <end position="20"/>
    </location>
</feature>
<evidence type="ECO:0000256" key="10">
    <source>
        <dbReference type="PROSITE-ProRule" id="PRU00196"/>
    </source>
</evidence>
<evidence type="ECO:0000259" key="13">
    <source>
        <dbReference type="PROSITE" id="PS50041"/>
    </source>
</evidence>
<protein>
    <submittedName>
        <fullName evidence="17">Uncharacterized protein</fullName>
    </submittedName>
</protein>
<dbReference type="SUPFAM" id="SSF56436">
    <property type="entry name" value="C-type lectin-like"/>
    <property type="match status" value="1"/>
</dbReference>
<dbReference type="InterPro" id="IPR036772">
    <property type="entry name" value="SRCR-like_dom_sf"/>
</dbReference>
<dbReference type="Pfam" id="PF00051">
    <property type="entry name" value="Kringle"/>
    <property type="match status" value="1"/>
</dbReference>
<dbReference type="Pfam" id="PF01607">
    <property type="entry name" value="CBM_14"/>
    <property type="match status" value="2"/>
</dbReference>
<feature type="region of interest" description="Disordered" evidence="11">
    <location>
        <begin position="557"/>
        <end position="579"/>
    </location>
</feature>
<keyword evidence="8" id="KW-0325">Glycoprotein</keyword>
<evidence type="ECO:0000256" key="7">
    <source>
        <dbReference type="ARBA" id="ARBA00023157"/>
    </source>
</evidence>
<dbReference type="SUPFAM" id="SSF57625">
    <property type="entry name" value="Invertebrate chitin-binding proteins"/>
    <property type="match status" value="2"/>
</dbReference>
<dbReference type="SUPFAM" id="SSF57440">
    <property type="entry name" value="Kringle-like"/>
    <property type="match status" value="1"/>
</dbReference>
<dbReference type="InterPro" id="IPR016186">
    <property type="entry name" value="C-type_lectin-like/link_sf"/>
</dbReference>
<keyword evidence="6" id="KW-0677">Repeat</keyword>
<dbReference type="InterPro" id="IPR002557">
    <property type="entry name" value="Chitin-bd_dom"/>
</dbReference>
<feature type="compositionally biased region" description="Polar residues" evidence="11">
    <location>
        <begin position="557"/>
        <end position="567"/>
    </location>
</feature>
<comment type="subcellular location">
    <subcellularLocation>
        <location evidence="1">Secreted</location>
    </subcellularLocation>
</comment>
<feature type="region of interest" description="Disordered" evidence="11">
    <location>
        <begin position="747"/>
        <end position="777"/>
    </location>
</feature>